<dbReference type="InterPro" id="IPR052701">
    <property type="entry name" value="GAG_Ulvan_Degrading_Sulfatases"/>
</dbReference>
<dbReference type="Proteomes" id="UP000316775">
    <property type="component" value="Unassembled WGS sequence"/>
</dbReference>
<dbReference type="OrthoDB" id="9815108at2"/>
<dbReference type="AlphaFoldDB" id="A0A4Y4AX20"/>
<comment type="caution">
    <text evidence="2">The sequence shown here is derived from an EMBL/GenBank/DDBJ whole genome shotgun (WGS) entry which is preliminary data.</text>
</comment>
<proteinExistence type="predicted"/>
<dbReference type="PANTHER" id="PTHR43751">
    <property type="entry name" value="SULFATASE"/>
    <property type="match status" value="1"/>
</dbReference>
<dbReference type="RefSeq" id="WP_073247181.1">
    <property type="nucleotide sequence ID" value="NZ_BJNP01000025.1"/>
</dbReference>
<keyword evidence="3" id="KW-1185">Reference proteome</keyword>
<name>A0A4Y4AX20_9FLAO</name>
<dbReference type="SUPFAM" id="SSF53649">
    <property type="entry name" value="Alkaline phosphatase-like"/>
    <property type="match status" value="1"/>
</dbReference>
<dbReference type="Gene3D" id="3.40.720.10">
    <property type="entry name" value="Alkaline Phosphatase, subunit A"/>
    <property type="match status" value="1"/>
</dbReference>
<feature type="domain" description="Sulfatase N-terminal" evidence="1">
    <location>
        <begin position="28"/>
        <end position="291"/>
    </location>
</feature>
<dbReference type="Pfam" id="PF00884">
    <property type="entry name" value="Sulfatase"/>
    <property type="match status" value="1"/>
</dbReference>
<reference evidence="2 3" key="1">
    <citation type="submission" date="2019-06" db="EMBL/GenBank/DDBJ databases">
        <title>Whole genome shotgun sequence of Flavobacterium flevense NBRC 14960.</title>
        <authorList>
            <person name="Hosoyama A."/>
            <person name="Uohara A."/>
            <person name="Ohji S."/>
            <person name="Ichikawa N."/>
        </authorList>
    </citation>
    <scope>NUCLEOTIDE SEQUENCE [LARGE SCALE GENOMIC DNA]</scope>
    <source>
        <strain evidence="2 3">NBRC 14960</strain>
    </source>
</reference>
<dbReference type="STRING" id="983.SAMN05443543_11510"/>
<dbReference type="CDD" id="cd16027">
    <property type="entry name" value="SGSH"/>
    <property type="match status" value="1"/>
</dbReference>
<dbReference type="InterPro" id="IPR000917">
    <property type="entry name" value="Sulfatase_N"/>
</dbReference>
<dbReference type="PANTHER" id="PTHR43751:SF1">
    <property type="entry name" value="SULFATASE ATSG-RELATED"/>
    <property type="match status" value="1"/>
</dbReference>
<protein>
    <submittedName>
        <fullName evidence="2">Heparan N-sulfatase</fullName>
    </submittedName>
</protein>
<gene>
    <name evidence="2" type="ORF">FFL01_22970</name>
</gene>
<evidence type="ECO:0000259" key="1">
    <source>
        <dbReference type="Pfam" id="PF00884"/>
    </source>
</evidence>
<organism evidence="2 3">
    <name type="scientific">Flavobacterium flevense</name>
    <dbReference type="NCBI Taxonomy" id="983"/>
    <lineage>
        <taxon>Bacteria</taxon>
        <taxon>Pseudomonadati</taxon>
        <taxon>Bacteroidota</taxon>
        <taxon>Flavobacteriia</taxon>
        <taxon>Flavobacteriales</taxon>
        <taxon>Flavobacteriaceae</taxon>
        <taxon>Flavobacterium</taxon>
    </lineage>
</organism>
<evidence type="ECO:0000313" key="3">
    <source>
        <dbReference type="Proteomes" id="UP000316775"/>
    </source>
</evidence>
<sequence>MRNQLVKLVWLTFCHLFYLTTVLAQEKPNIVFYIADDAGYLDNSFFGTGEVQTPTMEKLAKEGMRFNNAFIASPACACSRAALLTGLMPARNGAEVNHSYPHKDIKVMTQYLQDQGYEVIGFGKVAHDKMNTTAGFNFYSEPKVDLAKQVKEYFATHEVKKPICLLVGDRRPHVPWIKVPTYDPDKVTIPPYFIDTKETRIERARYYTDVTGMDKEMGEILDIAEQQFKDNLIFAFSSDHGAQWPFGKWNLYDFGIRTPLLMMWKGKIEAGSQTNAMVSWVDIFPTFIDIAKGRVPKDLDGKPFTDVLMGKKSNFREKIYTTHTGDGKMNVYPIRSVRTSQYHYILNLHTDYLHTNHSDLLKKDGAGSYWTSWYQKAAGDKKAMEVVMKYHQRPTQELYDVIKDPLEQNNLALNPKYKKVLDKMKKDLHQWMKSQGDTEKIYNTPIIKTEDFPIK</sequence>
<dbReference type="InterPro" id="IPR017850">
    <property type="entry name" value="Alkaline_phosphatase_core_sf"/>
</dbReference>
<evidence type="ECO:0000313" key="2">
    <source>
        <dbReference type="EMBL" id="GEC72758.1"/>
    </source>
</evidence>
<dbReference type="EMBL" id="BJNP01000025">
    <property type="protein sequence ID" value="GEC72758.1"/>
    <property type="molecule type" value="Genomic_DNA"/>
</dbReference>
<accession>A0A4Y4AX20</accession>